<accession>A0A0E9RVR1</accession>
<reference evidence="1" key="2">
    <citation type="journal article" date="2015" name="Fish Shellfish Immunol.">
        <title>Early steps in the European eel (Anguilla anguilla)-Vibrio vulnificus interaction in the gills: Role of the RtxA13 toxin.</title>
        <authorList>
            <person name="Callol A."/>
            <person name="Pajuelo D."/>
            <person name="Ebbesson L."/>
            <person name="Teles M."/>
            <person name="MacKenzie S."/>
            <person name="Amaro C."/>
        </authorList>
    </citation>
    <scope>NUCLEOTIDE SEQUENCE</scope>
</reference>
<name>A0A0E9RVR1_ANGAN</name>
<reference evidence="1" key="1">
    <citation type="submission" date="2014-11" db="EMBL/GenBank/DDBJ databases">
        <authorList>
            <person name="Amaro Gonzalez C."/>
        </authorList>
    </citation>
    <scope>NUCLEOTIDE SEQUENCE</scope>
</reference>
<organism evidence="1">
    <name type="scientific">Anguilla anguilla</name>
    <name type="common">European freshwater eel</name>
    <name type="synonym">Muraena anguilla</name>
    <dbReference type="NCBI Taxonomy" id="7936"/>
    <lineage>
        <taxon>Eukaryota</taxon>
        <taxon>Metazoa</taxon>
        <taxon>Chordata</taxon>
        <taxon>Craniata</taxon>
        <taxon>Vertebrata</taxon>
        <taxon>Euteleostomi</taxon>
        <taxon>Actinopterygii</taxon>
        <taxon>Neopterygii</taxon>
        <taxon>Teleostei</taxon>
        <taxon>Anguilliformes</taxon>
        <taxon>Anguillidae</taxon>
        <taxon>Anguilla</taxon>
    </lineage>
</organism>
<dbReference type="AlphaFoldDB" id="A0A0E9RVR1"/>
<dbReference type="EMBL" id="GBXM01076017">
    <property type="protein sequence ID" value="JAH32560.1"/>
    <property type="molecule type" value="Transcribed_RNA"/>
</dbReference>
<proteinExistence type="predicted"/>
<sequence>MNSLPDVTDGTGRVMRSL</sequence>
<protein>
    <submittedName>
        <fullName evidence="1">Uncharacterized protein</fullName>
    </submittedName>
</protein>
<evidence type="ECO:0000313" key="1">
    <source>
        <dbReference type="EMBL" id="JAH32560.1"/>
    </source>
</evidence>